<dbReference type="InterPro" id="IPR036420">
    <property type="entry name" value="BRCT_dom_sf"/>
</dbReference>
<dbReference type="Gene3D" id="3.40.50.10190">
    <property type="entry name" value="BRCT domain"/>
    <property type="match status" value="1"/>
</dbReference>
<dbReference type="InterPro" id="IPR010996">
    <property type="entry name" value="HHH_MUS81"/>
</dbReference>
<dbReference type="PRINTS" id="PR00870">
    <property type="entry name" value="DNAPOLXBETA"/>
</dbReference>
<dbReference type="PROSITE" id="PS50172">
    <property type="entry name" value="BRCT"/>
    <property type="match status" value="1"/>
</dbReference>
<keyword evidence="7" id="KW-0235">DNA replication</keyword>
<dbReference type="Pfam" id="PF14716">
    <property type="entry name" value="HHH_8"/>
    <property type="match status" value="1"/>
</dbReference>
<accession>A0AAW0K4U8</accession>
<name>A0AAW0K4U8_QUESU</name>
<comment type="catalytic activity">
    <reaction evidence="16 17">
        <text>DNA(n) + a 2'-deoxyribonucleoside 5'-triphosphate = DNA(n+1) + diphosphate</text>
        <dbReference type="Rhea" id="RHEA:22508"/>
        <dbReference type="Rhea" id="RHEA-COMP:17339"/>
        <dbReference type="Rhea" id="RHEA-COMP:17340"/>
        <dbReference type="ChEBI" id="CHEBI:33019"/>
        <dbReference type="ChEBI" id="CHEBI:61560"/>
        <dbReference type="ChEBI" id="CHEBI:173112"/>
        <dbReference type="EC" id="2.7.7.7"/>
    </reaction>
</comment>
<feature type="domain" description="BRCT" evidence="19">
    <location>
        <begin position="14"/>
        <end position="108"/>
    </location>
</feature>
<dbReference type="InterPro" id="IPR027421">
    <property type="entry name" value="DNA_pol_lamdba_lyase_dom_sf"/>
</dbReference>
<dbReference type="InterPro" id="IPR022312">
    <property type="entry name" value="DNA_pol_X"/>
</dbReference>
<dbReference type="GO" id="GO:0046872">
    <property type="term" value="F:metal ion binding"/>
    <property type="evidence" value="ECO:0007669"/>
    <property type="project" value="UniProtKB-UniRule"/>
</dbReference>
<dbReference type="EC" id="2.7.7.7" evidence="17"/>
<dbReference type="FunFam" id="1.10.150.110:FF:000006">
    <property type="entry name" value="DNA polymerase"/>
    <property type="match status" value="1"/>
</dbReference>
<keyword evidence="15 17" id="KW-0539">Nucleus</keyword>
<comment type="similarity">
    <text evidence="3 17">Belongs to the DNA polymerase type-X family.</text>
</comment>
<evidence type="ECO:0000313" key="21">
    <source>
        <dbReference type="Proteomes" id="UP000237347"/>
    </source>
</evidence>
<dbReference type="InterPro" id="IPR002008">
    <property type="entry name" value="DNA_pol_X_beta-like"/>
</dbReference>
<evidence type="ECO:0000256" key="3">
    <source>
        <dbReference type="ARBA" id="ARBA00008323"/>
    </source>
</evidence>
<dbReference type="InterPro" id="IPR029398">
    <property type="entry name" value="PolB_thumb"/>
</dbReference>
<dbReference type="InterPro" id="IPR018944">
    <property type="entry name" value="DNA_pol_lambd_fingers_domain"/>
</dbReference>
<feature type="compositionally biased region" description="Polar residues" evidence="18">
    <location>
        <begin position="172"/>
        <end position="195"/>
    </location>
</feature>
<evidence type="ECO:0000256" key="4">
    <source>
        <dbReference type="ARBA" id="ARBA00022634"/>
    </source>
</evidence>
<dbReference type="CDD" id="cd00141">
    <property type="entry name" value="NT_POLXc"/>
    <property type="match status" value="1"/>
</dbReference>
<sequence length="622" mass="70006">MAPKTTKNKSTPQDPDGIFAGMVVFLVQHGVQPRRLQIWKQKLVQMGAAIEERLSKRVTHVFAINSEALLKQVTIERLERFKGRALLYQWLEDSLRLGEKVSEDLYNIKVDQEGDNIPDKSLVPKEANKNTTSDEEPSHSKKIRSSPEDSKNINAESKEDAKSSALYDAPSTLGSSEDSPSNLSPVNTSPLTPDPSNKDVDTLQTSLPYSPPDLNGNITKIFGKLVNIYRALGEDRRSFSYYKAIAVIEKLSFKIDSADQVKDLPSIGKSLQDHIQEIVTTGKLSKLEHFEKDEKVRTITLFGEVWGIGPATALKLYEKGHRTLDDLKNENSLTNSQRIGLKYFDDIKQRIPRHEVQEMDLLLQKVGEDILHGVNIVCGGSFRRGKASCGDLDIIITHPDGRSHRGFLSKYVERLKDMKFLREDLIFTTHSEEDSDSGVDTYFGLCTYPGRELRHRIDLKVYPRDIYAFGLIAWTGNDVLNRRLRLLAESKGFRLDDTGLFPATYGSGGKRGTRASASLKFNTEKEETEKFKTHLRKKFVKNEIYGDSAEEVVEICTEIFKNFLHTHYGGPGTLLVLPFIDMADTVNERGLPGGSQAARTAVKWAQKHVDKDWNEWTGGDSD</sequence>
<dbReference type="AlphaFoldDB" id="A0AAW0K4U8"/>
<dbReference type="FunFam" id="3.30.460.10:FF:000029">
    <property type="entry name" value="DNA polymerase"/>
    <property type="match status" value="1"/>
</dbReference>
<dbReference type="GO" id="GO:0016829">
    <property type="term" value="F:lyase activity"/>
    <property type="evidence" value="ECO:0007669"/>
    <property type="project" value="UniProtKB-KW"/>
</dbReference>
<dbReference type="PRINTS" id="PR00869">
    <property type="entry name" value="DNAPOLX"/>
</dbReference>
<evidence type="ECO:0000256" key="13">
    <source>
        <dbReference type="ARBA" id="ARBA00023211"/>
    </source>
</evidence>
<dbReference type="FunFam" id="3.30.210.10:FF:000006">
    <property type="entry name" value="DNA polymerase"/>
    <property type="match status" value="1"/>
</dbReference>
<comment type="function">
    <text evidence="17">DNA polymerase that functions in several pathways of DNA repair. Involved in base excision repair (BER) responsible for repair of lesions that give rise to abasic (AP) sites in DNA. Also contributes to DNA double-strand break repair by non-homologous end joining and homologous recombination. Has both template-dependent and template-independent (terminal transferase) DNA polymerase activities. Has also a 5'-deoxyribose-5-phosphate lyase (dRP lyase) activity.</text>
</comment>
<evidence type="ECO:0000256" key="15">
    <source>
        <dbReference type="ARBA" id="ARBA00023242"/>
    </source>
</evidence>
<keyword evidence="13" id="KW-0464">Manganese</keyword>
<evidence type="ECO:0000256" key="18">
    <source>
        <dbReference type="SAM" id="MobiDB-lite"/>
    </source>
</evidence>
<organism evidence="20 21">
    <name type="scientific">Quercus suber</name>
    <name type="common">Cork oak</name>
    <dbReference type="NCBI Taxonomy" id="58331"/>
    <lineage>
        <taxon>Eukaryota</taxon>
        <taxon>Viridiplantae</taxon>
        <taxon>Streptophyta</taxon>
        <taxon>Embryophyta</taxon>
        <taxon>Tracheophyta</taxon>
        <taxon>Spermatophyta</taxon>
        <taxon>Magnoliopsida</taxon>
        <taxon>eudicotyledons</taxon>
        <taxon>Gunneridae</taxon>
        <taxon>Pentapetalae</taxon>
        <taxon>rosids</taxon>
        <taxon>fabids</taxon>
        <taxon>Fagales</taxon>
        <taxon>Fagaceae</taxon>
        <taxon>Quercus</taxon>
    </lineage>
</organism>
<dbReference type="GO" id="GO:0003887">
    <property type="term" value="F:DNA-directed DNA polymerase activity"/>
    <property type="evidence" value="ECO:0007669"/>
    <property type="project" value="UniProtKB-UniRule"/>
</dbReference>
<evidence type="ECO:0000256" key="14">
    <source>
        <dbReference type="ARBA" id="ARBA00023239"/>
    </source>
</evidence>
<dbReference type="FunFam" id="1.10.150.20:FF:000010">
    <property type="entry name" value="DNA polymerase lambda"/>
    <property type="match status" value="1"/>
</dbReference>
<protein>
    <recommendedName>
        <fullName evidence="17">DNA polymerase</fullName>
        <ecNumber evidence="17">2.7.7.7</ecNumber>
    </recommendedName>
</protein>
<dbReference type="Pfam" id="PF10391">
    <property type="entry name" value="DNA_pol_lambd_f"/>
    <property type="match status" value="1"/>
</dbReference>
<keyword evidence="14" id="KW-0456">Lyase</keyword>
<dbReference type="InterPro" id="IPR019843">
    <property type="entry name" value="DNA_pol-X_BS"/>
</dbReference>
<evidence type="ECO:0000256" key="16">
    <source>
        <dbReference type="ARBA" id="ARBA00049244"/>
    </source>
</evidence>
<evidence type="ECO:0000256" key="10">
    <source>
        <dbReference type="ARBA" id="ARBA00022932"/>
    </source>
</evidence>
<evidence type="ECO:0000313" key="20">
    <source>
        <dbReference type="EMBL" id="KAK7833710.1"/>
    </source>
</evidence>
<evidence type="ECO:0000256" key="17">
    <source>
        <dbReference type="RuleBase" id="RU366014"/>
    </source>
</evidence>
<gene>
    <name evidence="20" type="primary">POLL</name>
    <name evidence="20" type="ORF">CFP56_025376</name>
</gene>
<keyword evidence="4" id="KW-0237">DNA synthesis</keyword>
<reference evidence="20 21" key="1">
    <citation type="journal article" date="2018" name="Sci. Data">
        <title>The draft genome sequence of cork oak.</title>
        <authorList>
            <person name="Ramos A.M."/>
            <person name="Usie A."/>
            <person name="Barbosa P."/>
            <person name="Barros P.M."/>
            <person name="Capote T."/>
            <person name="Chaves I."/>
            <person name="Simoes F."/>
            <person name="Abreu I."/>
            <person name="Carrasquinho I."/>
            <person name="Faro C."/>
            <person name="Guimaraes J.B."/>
            <person name="Mendonca D."/>
            <person name="Nobrega F."/>
            <person name="Rodrigues L."/>
            <person name="Saibo N.J.M."/>
            <person name="Varela M.C."/>
            <person name="Egas C."/>
            <person name="Matos J."/>
            <person name="Miguel C.M."/>
            <person name="Oliveira M.M."/>
            <person name="Ricardo C.P."/>
            <person name="Goncalves S."/>
        </authorList>
    </citation>
    <scope>NUCLEOTIDE SEQUENCE [LARGE SCALE GENOMIC DNA]</scope>
    <source>
        <strain evidence="21">cv. HL8</strain>
    </source>
</reference>
<evidence type="ECO:0000259" key="19">
    <source>
        <dbReference type="PROSITE" id="PS50172"/>
    </source>
</evidence>
<evidence type="ECO:0000256" key="5">
    <source>
        <dbReference type="ARBA" id="ARBA00022679"/>
    </source>
</evidence>
<keyword evidence="21" id="KW-1185">Reference proteome</keyword>
<keyword evidence="5 17" id="KW-0808">Transferase</keyword>
<comment type="cofactor">
    <cofactor evidence="1">
        <name>Mn(2+)</name>
        <dbReference type="ChEBI" id="CHEBI:29035"/>
    </cofactor>
</comment>
<dbReference type="PROSITE" id="PS00522">
    <property type="entry name" value="DNA_POLYMERASE_X"/>
    <property type="match status" value="1"/>
</dbReference>
<dbReference type="SUPFAM" id="SSF52113">
    <property type="entry name" value="BRCT domain"/>
    <property type="match status" value="1"/>
</dbReference>
<proteinExistence type="inferred from homology"/>
<dbReference type="SUPFAM" id="SSF81301">
    <property type="entry name" value="Nucleotidyltransferase"/>
    <property type="match status" value="1"/>
</dbReference>
<feature type="compositionally biased region" description="Basic and acidic residues" evidence="18">
    <location>
        <begin position="145"/>
        <end position="162"/>
    </location>
</feature>
<dbReference type="GO" id="GO:0006260">
    <property type="term" value="P:DNA replication"/>
    <property type="evidence" value="ECO:0007669"/>
    <property type="project" value="UniProtKB-KW"/>
</dbReference>
<dbReference type="GO" id="GO:0006303">
    <property type="term" value="P:double-strand break repair via nonhomologous end joining"/>
    <property type="evidence" value="ECO:0007669"/>
    <property type="project" value="TreeGrafter"/>
</dbReference>
<evidence type="ECO:0000256" key="9">
    <source>
        <dbReference type="ARBA" id="ARBA00022763"/>
    </source>
</evidence>
<dbReference type="InterPro" id="IPR002054">
    <property type="entry name" value="DNA-dir_DNA_pol_X"/>
</dbReference>
<keyword evidence="10 17" id="KW-0239">DNA-directed DNA polymerase</keyword>
<dbReference type="GO" id="GO:0005634">
    <property type="term" value="C:nucleus"/>
    <property type="evidence" value="ECO:0007669"/>
    <property type="project" value="UniProtKB-SubCell"/>
</dbReference>
<dbReference type="SMART" id="SM00483">
    <property type="entry name" value="POLXc"/>
    <property type="match status" value="1"/>
</dbReference>
<feature type="region of interest" description="Disordered" evidence="18">
    <location>
        <begin position="114"/>
        <end position="210"/>
    </location>
</feature>
<evidence type="ECO:0000256" key="2">
    <source>
        <dbReference type="ARBA" id="ARBA00004123"/>
    </source>
</evidence>
<dbReference type="SUPFAM" id="SSF47802">
    <property type="entry name" value="DNA polymerase beta, N-terminal domain-like"/>
    <property type="match status" value="1"/>
</dbReference>
<dbReference type="PANTHER" id="PTHR11276:SF41">
    <property type="entry name" value="DNA POLYMERASE LAMBDA"/>
    <property type="match status" value="1"/>
</dbReference>
<dbReference type="InterPro" id="IPR001357">
    <property type="entry name" value="BRCT_dom"/>
</dbReference>
<keyword evidence="8" id="KW-0479">Metal-binding</keyword>
<dbReference type="Pfam" id="PF14791">
    <property type="entry name" value="DNA_pol_B_thumb"/>
    <property type="match status" value="1"/>
</dbReference>
<keyword evidence="9 17" id="KW-0227">DNA damage</keyword>
<dbReference type="FunFam" id="3.40.50.10190:FF:000031">
    <property type="entry name" value="DNA polymerase"/>
    <property type="match status" value="1"/>
</dbReference>
<keyword evidence="6 17" id="KW-0548">Nucleotidyltransferase</keyword>
<dbReference type="Gene3D" id="3.30.460.10">
    <property type="entry name" value="Beta Polymerase, domain 2"/>
    <property type="match status" value="1"/>
</dbReference>
<dbReference type="PANTHER" id="PTHR11276">
    <property type="entry name" value="DNA POLYMERASE TYPE-X FAMILY MEMBER"/>
    <property type="match status" value="1"/>
</dbReference>
<comment type="caution">
    <text evidence="20">The sequence shown here is derived from an EMBL/GenBank/DDBJ whole genome shotgun (WGS) entry which is preliminary data.</text>
</comment>
<dbReference type="Pfam" id="PF14792">
    <property type="entry name" value="DNA_pol_B_palm"/>
    <property type="match status" value="1"/>
</dbReference>
<keyword evidence="11" id="KW-0238">DNA-binding</keyword>
<dbReference type="InterPro" id="IPR043519">
    <property type="entry name" value="NT_sf"/>
</dbReference>
<evidence type="ECO:0000256" key="12">
    <source>
        <dbReference type="ARBA" id="ARBA00023204"/>
    </source>
</evidence>
<dbReference type="GO" id="GO:0003677">
    <property type="term" value="F:DNA binding"/>
    <property type="evidence" value="ECO:0007669"/>
    <property type="project" value="UniProtKB-UniRule"/>
</dbReference>
<evidence type="ECO:0000256" key="11">
    <source>
        <dbReference type="ARBA" id="ARBA00023125"/>
    </source>
</evidence>
<dbReference type="Gene3D" id="1.10.150.110">
    <property type="entry name" value="DNA polymerase beta, N-terminal domain-like"/>
    <property type="match status" value="1"/>
</dbReference>
<evidence type="ECO:0000256" key="6">
    <source>
        <dbReference type="ARBA" id="ARBA00022695"/>
    </source>
</evidence>
<dbReference type="Gene3D" id="1.10.150.20">
    <property type="entry name" value="5' to 3' exonuclease, C-terminal subdomain"/>
    <property type="match status" value="1"/>
</dbReference>
<dbReference type="InterPro" id="IPR037160">
    <property type="entry name" value="DNA_Pol_thumb_sf"/>
</dbReference>
<comment type="subcellular location">
    <subcellularLocation>
        <location evidence="2 17">Nucleus</location>
    </subcellularLocation>
</comment>
<evidence type="ECO:0000256" key="8">
    <source>
        <dbReference type="ARBA" id="ARBA00022723"/>
    </source>
</evidence>
<evidence type="ECO:0000256" key="1">
    <source>
        <dbReference type="ARBA" id="ARBA00001936"/>
    </source>
</evidence>
<dbReference type="InterPro" id="IPR028207">
    <property type="entry name" value="DNA_pol_B_palm_palm"/>
</dbReference>
<dbReference type="Gene3D" id="3.30.210.10">
    <property type="entry name" value="DNA polymerase, thumb domain"/>
    <property type="match status" value="1"/>
</dbReference>
<keyword evidence="12 17" id="KW-0234">DNA repair</keyword>
<dbReference type="Proteomes" id="UP000237347">
    <property type="component" value="Unassembled WGS sequence"/>
</dbReference>
<dbReference type="EMBL" id="PKMF04000402">
    <property type="protein sequence ID" value="KAK7833710.1"/>
    <property type="molecule type" value="Genomic_DNA"/>
</dbReference>
<dbReference type="SUPFAM" id="SSF81585">
    <property type="entry name" value="PsbU/PolX domain-like"/>
    <property type="match status" value="1"/>
</dbReference>
<evidence type="ECO:0000256" key="7">
    <source>
        <dbReference type="ARBA" id="ARBA00022705"/>
    </source>
</evidence>